<name>A0ABV8CVQ5_9STRE</name>
<keyword evidence="6" id="KW-1185">Reference proteome</keyword>
<feature type="transmembrane region" description="Helical" evidence="3">
    <location>
        <begin position="6"/>
        <end position="33"/>
    </location>
</feature>
<dbReference type="Pfam" id="PF10502">
    <property type="entry name" value="Peptidase_S26"/>
    <property type="match status" value="1"/>
</dbReference>
<dbReference type="EC" id="3.4.21.89" evidence="3"/>
<organism evidence="5 6">
    <name type="scientific">Streptococcus caprae</name>
    <dbReference type="NCBI Taxonomy" id="1640501"/>
    <lineage>
        <taxon>Bacteria</taxon>
        <taxon>Bacillati</taxon>
        <taxon>Bacillota</taxon>
        <taxon>Bacilli</taxon>
        <taxon>Lactobacillales</taxon>
        <taxon>Streptococcaceae</taxon>
        <taxon>Streptococcus</taxon>
    </lineage>
</organism>
<keyword evidence="3" id="KW-0645">Protease</keyword>
<reference evidence="6" key="1">
    <citation type="journal article" date="2019" name="Int. J. Syst. Evol. Microbiol.">
        <title>The Global Catalogue of Microorganisms (GCM) 10K type strain sequencing project: providing services to taxonomists for standard genome sequencing and annotation.</title>
        <authorList>
            <consortium name="The Broad Institute Genomics Platform"/>
            <consortium name="The Broad Institute Genome Sequencing Center for Infectious Disease"/>
            <person name="Wu L."/>
            <person name="Ma J."/>
        </authorList>
    </citation>
    <scope>NUCLEOTIDE SEQUENCE [LARGE SCALE GENOMIC DNA]</scope>
    <source>
        <strain evidence="6">CCUG 67170</strain>
    </source>
</reference>
<proteinExistence type="inferred from homology"/>
<evidence type="ECO:0000256" key="3">
    <source>
        <dbReference type="RuleBase" id="RU362042"/>
    </source>
</evidence>
<sequence length="184" mass="21023">MVKRDFIAGIILATLIFIGFILLRIFVLAPYIVSESESNAFMHHDDYLMISKISQPDYKDFVVYTVDEKKYLGRVVAKENDSAIYMDDIFYLNNVVESDSYIDSLKADFQVQHPDTLFTDDFTLSSLTQSDISTIPKGSYLVLNDNRQNKSDSRQFGLITDQQIEGVVAFRILPLSQFGFLTTE</sequence>
<dbReference type="Gene3D" id="2.10.109.10">
    <property type="entry name" value="Umud Fragment, subunit A"/>
    <property type="match status" value="1"/>
</dbReference>
<evidence type="ECO:0000256" key="2">
    <source>
        <dbReference type="ARBA" id="ARBA00009370"/>
    </source>
</evidence>
<evidence type="ECO:0000313" key="6">
    <source>
        <dbReference type="Proteomes" id="UP001595807"/>
    </source>
</evidence>
<gene>
    <name evidence="5" type="primary">lepB</name>
    <name evidence="5" type="ORF">ACFORF_04855</name>
</gene>
<dbReference type="GO" id="GO:0009003">
    <property type="term" value="F:signal peptidase activity"/>
    <property type="evidence" value="ECO:0007669"/>
    <property type="project" value="UniProtKB-EC"/>
</dbReference>
<feature type="domain" description="Peptidase S26" evidence="4">
    <location>
        <begin position="11"/>
        <end position="172"/>
    </location>
</feature>
<comment type="similarity">
    <text evidence="2 3">Belongs to the peptidase S26 family.</text>
</comment>
<dbReference type="PANTHER" id="PTHR43390:SF1">
    <property type="entry name" value="CHLOROPLAST PROCESSING PEPTIDASE"/>
    <property type="match status" value="1"/>
</dbReference>
<keyword evidence="3" id="KW-0812">Transmembrane</keyword>
<dbReference type="PANTHER" id="PTHR43390">
    <property type="entry name" value="SIGNAL PEPTIDASE I"/>
    <property type="match status" value="1"/>
</dbReference>
<keyword evidence="3" id="KW-1133">Transmembrane helix</keyword>
<dbReference type="RefSeq" id="WP_380426018.1">
    <property type="nucleotide sequence ID" value="NZ_JBHRZV010000032.1"/>
</dbReference>
<accession>A0ABV8CVQ5</accession>
<dbReference type="InterPro" id="IPR019533">
    <property type="entry name" value="Peptidase_S26"/>
</dbReference>
<keyword evidence="3" id="KW-0472">Membrane</keyword>
<comment type="subcellular location">
    <subcellularLocation>
        <location evidence="1">Cell membrane</location>
        <topology evidence="1">Single-pass type II membrane protein</topology>
    </subcellularLocation>
    <subcellularLocation>
        <location evidence="3">Membrane</location>
        <topology evidence="3">Single-pass type II membrane protein</topology>
    </subcellularLocation>
</comment>
<dbReference type="SUPFAM" id="SSF51306">
    <property type="entry name" value="LexA/Signal peptidase"/>
    <property type="match status" value="1"/>
</dbReference>
<dbReference type="NCBIfam" id="TIGR02227">
    <property type="entry name" value="sigpep_I_bact"/>
    <property type="match status" value="1"/>
</dbReference>
<evidence type="ECO:0000256" key="1">
    <source>
        <dbReference type="ARBA" id="ARBA00004401"/>
    </source>
</evidence>
<dbReference type="PRINTS" id="PR00727">
    <property type="entry name" value="LEADERPTASE"/>
</dbReference>
<dbReference type="EMBL" id="JBHRZV010000032">
    <property type="protein sequence ID" value="MFC3927936.1"/>
    <property type="molecule type" value="Genomic_DNA"/>
</dbReference>
<evidence type="ECO:0000259" key="4">
    <source>
        <dbReference type="Pfam" id="PF10502"/>
    </source>
</evidence>
<dbReference type="InterPro" id="IPR000223">
    <property type="entry name" value="Pept_S26A_signal_pept_1"/>
</dbReference>
<comment type="catalytic activity">
    <reaction evidence="3">
        <text>Cleavage of hydrophobic, N-terminal signal or leader sequences from secreted and periplasmic proteins.</text>
        <dbReference type="EC" id="3.4.21.89"/>
    </reaction>
</comment>
<dbReference type="Proteomes" id="UP001595807">
    <property type="component" value="Unassembled WGS sequence"/>
</dbReference>
<protein>
    <recommendedName>
        <fullName evidence="3">Signal peptidase I</fullName>
        <ecNumber evidence="3">3.4.21.89</ecNumber>
    </recommendedName>
</protein>
<comment type="caution">
    <text evidence="5">The sequence shown here is derived from an EMBL/GenBank/DDBJ whole genome shotgun (WGS) entry which is preliminary data.</text>
</comment>
<dbReference type="InterPro" id="IPR036286">
    <property type="entry name" value="LexA/Signal_pep-like_sf"/>
</dbReference>
<keyword evidence="3 5" id="KW-0378">Hydrolase</keyword>
<evidence type="ECO:0000313" key="5">
    <source>
        <dbReference type="EMBL" id="MFC3927936.1"/>
    </source>
</evidence>